<reference evidence="2" key="1">
    <citation type="submission" date="2023-10" db="EMBL/GenBank/DDBJ databases">
        <authorList>
            <person name="Chen Y."/>
            <person name="Shah S."/>
            <person name="Dougan E. K."/>
            <person name="Thang M."/>
            <person name="Chan C."/>
        </authorList>
    </citation>
    <scope>NUCLEOTIDE SEQUENCE [LARGE SCALE GENOMIC DNA]</scope>
</reference>
<comment type="caution">
    <text evidence="2">The sequence shown here is derived from an EMBL/GenBank/DDBJ whole genome shotgun (WGS) entry which is preliminary data.</text>
</comment>
<protein>
    <submittedName>
        <fullName evidence="2">Uncharacterized protein</fullName>
    </submittedName>
</protein>
<evidence type="ECO:0000313" key="3">
    <source>
        <dbReference type="Proteomes" id="UP001189429"/>
    </source>
</evidence>
<gene>
    <name evidence="2" type="ORF">PCOR1329_LOCUS26530</name>
</gene>
<sequence length="133" mass="14225">MRSSVSSALARRRAAGGLLPWRRLLRPPCARARAALATSSAAATPFLSSSGRPPKLPGRLSGRSGWTTAPRSDPPVPVVVHGSGPAQNLLVHYGLAFPVPLQPHVYRAAASWRSSDAKEMAAWWPDREMPNAN</sequence>
<dbReference type="EMBL" id="CAUYUJ010009448">
    <property type="protein sequence ID" value="CAK0826829.1"/>
    <property type="molecule type" value="Genomic_DNA"/>
</dbReference>
<feature type="region of interest" description="Disordered" evidence="1">
    <location>
        <begin position="39"/>
        <end position="74"/>
    </location>
</feature>
<name>A0ABN9S544_9DINO</name>
<proteinExistence type="predicted"/>
<organism evidence="2 3">
    <name type="scientific">Prorocentrum cordatum</name>
    <dbReference type="NCBI Taxonomy" id="2364126"/>
    <lineage>
        <taxon>Eukaryota</taxon>
        <taxon>Sar</taxon>
        <taxon>Alveolata</taxon>
        <taxon>Dinophyceae</taxon>
        <taxon>Prorocentrales</taxon>
        <taxon>Prorocentraceae</taxon>
        <taxon>Prorocentrum</taxon>
    </lineage>
</organism>
<keyword evidence="3" id="KW-1185">Reference proteome</keyword>
<evidence type="ECO:0000313" key="2">
    <source>
        <dbReference type="EMBL" id="CAK0826829.1"/>
    </source>
</evidence>
<evidence type="ECO:0000256" key="1">
    <source>
        <dbReference type="SAM" id="MobiDB-lite"/>
    </source>
</evidence>
<dbReference type="Proteomes" id="UP001189429">
    <property type="component" value="Unassembled WGS sequence"/>
</dbReference>
<accession>A0ABN9S544</accession>
<feature type="compositionally biased region" description="Low complexity" evidence="1">
    <location>
        <begin position="39"/>
        <end position="50"/>
    </location>
</feature>